<sequence>MSYYKILGVAETATESQIRDAYRSAVRRVHPDSAVVASPTASLQMAEVVRAWSTLSDSALRRAYDAELFGAQSEVEDDFPESILFPPTPIVRGQFPKKLIGWSLVIGVVSVLLLDVMSGPVVPTKPDGLLQSGSCVIVDSNQLAVEVGCEVDHYGVVRQLIGFDMTCPSDTESIRDRQGMGQACVVPSQ</sequence>
<evidence type="ECO:0000313" key="3">
    <source>
        <dbReference type="Proteomes" id="UP000051017"/>
    </source>
</evidence>
<dbReference type="Pfam" id="PF00226">
    <property type="entry name" value="DnaJ"/>
    <property type="match status" value="1"/>
</dbReference>
<name>A0A0R2QEX4_9ACTN</name>
<dbReference type="Gene3D" id="1.10.287.110">
    <property type="entry name" value="DnaJ domain"/>
    <property type="match status" value="1"/>
</dbReference>
<comment type="caution">
    <text evidence="2">The sequence shown here is derived from an EMBL/GenBank/DDBJ whole genome shotgun (WGS) entry which is preliminary data.</text>
</comment>
<dbReference type="InterPro" id="IPR001623">
    <property type="entry name" value="DnaJ_domain"/>
</dbReference>
<evidence type="ECO:0000259" key="1">
    <source>
        <dbReference type="PROSITE" id="PS50076"/>
    </source>
</evidence>
<dbReference type="EMBL" id="LIBJ01000058">
    <property type="protein sequence ID" value="KRO48839.1"/>
    <property type="molecule type" value="Genomic_DNA"/>
</dbReference>
<dbReference type="PANTHER" id="PTHR44825">
    <property type="match status" value="1"/>
</dbReference>
<organism evidence="2 3">
    <name type="scientific">Acidimicrobiia bacterium BACL6 MAG-120924-bin43</name>
    <dbReference type="NCBI Taxonomy" id="1655583"/>
    <lineage>
        <taxon>Bacteria</taxon>
        <taxon>Bacillati</taxon>
        <taxon>Actinomycetota</taxon>
        <taxon>Acidimicrobiia</taxon>
        <taxon>acIV cluster</taxon>
    </lineage>
</organism>
<evidence type="ECO:0000313" key="2">
    <source>
        <dbReference type="EMBL" id="KRO48839.1"/>
    </source>
</evidence>
<dbReference type="AlphaFoldDB" id="A0A0R2QEX4"/>
<dbReference type="Proteomes" id="UP000051017">
    <property type="component" value="Unassembled WGS sequence"/>
</dbReference>
<dbReference type="InterPro" id="IPR052763">
    <property type="entry name" value="DnaJ_C4"/>
</dbReference>
<feature type="domain" description="J" evidence="1">
    <location>
        <begin position="2"/>
        <end position="68"/>
    </location>
</feature>
<dbReference type="CDD" id="cd06257">
    <property type="entry name" value="DnaJ"/>
    <property type="match status" value="1"/>
</dbReference>
<gene>
    <name evidence="2" type="ORF">ABR75_06215</name>
</gene>
<reference evidence="2 3" key="1">
    <citation type="submission" date="2015-10" db="EMBL/GenBank/DDBJ databases">
        <title>Metagenome-Assembled Genomes uncover a global brackish microbiome.</title>
        <authorList>
            <person name="Hugerth L.W."/>
            <person name="Larsson J."/>
            <person name="Alneberg J."/>
            <person name="Lindh M.V."/>
            <person name="Legrand C."/>
            <person name="Pinhassi J."/>
            <person name="Andersson A.F."/>
        </authorList>
    </citation>
    <scope>NUCLEOTIDE SEQUENCE [LARGE SCALE GENOMIC DNA]</scope>
    <source>
        <strain evidence="2">BACL6 MAG-120924-bin43</strain>
    </source>
</reference>
<dbReference type="SUPFAM" id="SSF46565">
    <property type="entry name" value="Chaperone J-domain"/>
    <property type="match status" value="1"/>
</dbReference>
<proteinExistence type="predicted"/>
<dbReference type="InterPro" id="IPR036869">
    <property type="entry name" value="J_dom_sf"/>
</dbReference>
<dbReference type="PRINTS" id="PR00625">
    <property type="entry name" value="JDOMAIN"/>
</dbReference>
<dbReference type="PROSITE" id="PS50076">
    <property type="entry name" value="DNAJ_2"/>
    <property type="match status" value="1"/>
</dbReference>
<protein>
    <recommendedName>
        <fullName evidence="1">J domain-containing protein</fullName>
    </recommendedName>
</protein>
<dbReference type="PANTHER" id="PTHR44825:SF1">
    <property type="entry name" value="DNAJ HOMOLOG SUBFAMILY C MEMBER 4"/>
    <property type="match status" value="1"/>
</dbReference>
<dbReference type="SMART" id="SM00271">
    <property type="entry name" value="DnaJ"/>
    <property type="match status" value="1"/>
</dbReference>
<accession>A0A0R2QEX4</accession>